<evidence type="ECO:0000256" key="1">
    <source>
        <dbReference type="SAM" id="SignalP"/>
    </source>
</evidence>
<feature type="chain" id="PRO_5044607183" evidence="1">
    <location>
        <begin position="23"/>
        <end position="465"/>
    </location>
</feature>
<evidence type="ECO:0000313" key="3">
    <source>
        <dbReference type="EMBL" id="QCP09062.1"/>
    </source>
</evidence>
<name>A0A4P8HL96_9BURK</name>
<dbReference type="AlphaFoldDB" id="A0A4P8HL96"/>
<proteinExistence type="predicted"/>
<protein>
    <submittedName>
        <fullName evidence="2">Conjugative transfer pilus assembly protein TraH</fullName>
    </submittedName>
</protein>
<dbReference type="EMBL" id="JACHXS010000004">
    <property type="protein sequence ID" value="MBB3221718.1"/>
    <property type="molecule type" value="Genomic_DNA"/>
</dbReference>
<feature type="signal peptide" evidence="1">
    <location>
        <begin position="1"/>
        <end position="22"/>
    </location>
</feature>
<evidence type="ECO:0000313" key="2">
    <source>
        <dbReference type="EMBL" id="MBB3221718.1"/>
    </source>
</evidence>
<dbReference type="Proteomes" id="UP000584325">
    <property type="component" value="Unassembled WGS sequence"/>
</dbReference>
<evidence type="ECO:0000313" key="4">
    <source>
        <dbReference type="Proteomes" id="UP000298763"/>
    </source>
</evidence>
<dbReference type="RefSeq" id="WP_137311951.1">
    <property type="nucleotide sequence ID" value="NZ_CP040017.1"/>
</dbReference>
<dbReference type="EMBL" id="CP040017">
    <property type="protein sequence ID" value="QCP09062.1"/>
    <property type="molecule type" value="Genomic_DNA"/>
</dbReference>
<keyword evidence="1" id="KW-0732">Signal</keyword>
<accession>A0A4P8HL96</accession>
<keyword evidence="4" id="KW-1185">Reference proteome</keyword>
<dbReference type="Proteomes" id="UP000298763">
    <property type="component" value="Chromosome"/>
</dbReference>
<dbReference type="InterPro" id="IPR010927">
    <property type="entry name" value="T4SS_TraH"/>
</dbReference>
<evidence type="ECO:0000313" key="5">
    <source>
        <dbReference type="Proteomes" id="UP000584325"/>
    </source>
</evidence>
<organism evidence="2 5">
    <name type="scientific">Pseudoduganella umbonata</name>
    <dbReference type="NCBI Taxonomy" id="864828"/>
    <lineage>
        <taxon>Bacteria</taxon>
        <taxon>Pseudomonadati</taxon>
        <taxon>Pseudomonadota</taxon>
        <taxon>Betaproteobacteria</taxon>
        <taxon>Burkholderiales</taxon>
        <taxon>Oxalobacteraceae</taxon>
        <taxon>Telluria group</taxon>
        <taxon>Pseudoduganella</taxon>
    </lineage>
</organism>
<gene>
    <name evidence="3" type="ORF">FCL38_00390</name>
    <name evidence="2" type="ORF">FHS02_002528</name>
</gene>
<dbReference type="OrthoDB" id="9797479at2"/>
<reference evidence="3 4" key="1">
    <citation type="submission" date="2019-05" db="EMBL/GenBank/DDBJ databases">
        <title>Draft Genome Sequences of Six Type Strains of the Genus Massilia.</title>
        <authorList>
            <person name="Miess H."/>
            <person name="Frediansyhah A."/>
            <person name="Gross H."/>
        </authorList>
    </citation>
    <scope>NUCLEOTIDE SEQUENCE [LARGE SCALE GENOMIC DNA]</scope>
    <source>
        <strain evidence="3 4">DSMZ 26121</strain>
    </source>
</reference>
<reference evidence="2 5" key="2">
    <citation type="submission" date="2020-08" db="EMBL/GenBank/DDBJ databases">
        <title>Genomic Encyclopedia of Type Strains, Phase III (KMG-III): the genomes of soil and plant-associated and newly described type strains.</title>
        <authorList>
            <person name="Whitman W."/>
        </authorList>
    </citation>
    <scope>NUCLEOTIDE SEQUENCE [LARGE SCALE GENOMIC DNA]</scope>
    <source>
        <strain evidence="2 5">CECT 7753</strain>
    </source>
</reference>
<dbReference type="Pfam" id="PF06122">
    <property type="entry name" value="TraH"/>
    <property type="match status" value="1"/>
</dbReference>
<sequence length="465" mass="49638">MRRIPAPHAIAMALVVALPAHAGDGGMQQLFDDIGAYGNATGPGAYRAQGVNILSGGSLFMRVPQRNQPIAQMQLPSLRLGCGGIDLYAGSFSFISKDALVSLMKNIGSSAVAYAFKLALDSISPQINKTLTELQQVAQDMNAMNINSCEASEALARGMTGDWQRTAQYFAKVAGPVTGMFSDHSEARAATQADNAKVNQVVNAVSDPAQKAYLQPGNVGWRALDKLAGLDVDDRQLLMSLSGTVVIPREQPADVAPAYYPPKAITVQQFIRGNQDGKLPVYTCTDGTGADACLQLADGELATTPFAKKVGAKLQAIAAKFRNNERLTSDEISFINVTALPVYKALAVSTALPNVGLDAVWIGKYADLIAAEYAYQYIILATQQLRHAYSQAAAAAPAPAQDELRHMIASVDRVRTDAREELRTAYGKAESAMRIADEILFMERTLMANLPANLAGNLRFAAGGR</sequence>